<dbReference type="Pfam" id="PF13407">
    <property type="entry name" value="Peripla_BP_4"/>
    <property type="match status" value="1"/>
</dbReference>
<evidence type="ECO:0000259" key="4">
    <source>
        <dbReference type="Pfam" id="PF13407"/>
    </source>
</evidence>
<dbReference type="Gene3D" id="3.40.50.2300">
    <property type="match status" value="2"/>
</dbReference>
<sequence length="336" mass="36199">GPLSGLPIKAPFSDYVPLPEGPVLDANKTYRIGFVYHWGFHPWLISLADTAVYEANLHSNVEIEVLDAEGDDNKMGQMIDDFIAKQMDAIVMWPAREAPMGPPVDRAEAAGIPVVSLDRRTSSTNISSEVLGNFYANGLQQGLYLNHVSGGKGNIIMNRKPLGSTADSMRSGAFMEAIGDLDYVIQESMHTNSSRKAAFEATQDALQAHDDVEVIFNTGGEEALGALDAVLEANRLNSAPGGKKIIILVNDDSKETVNEVRKGTMDVVVPYTPLLGGIGVRVALLHIGAKEGLNDSPPKQVVTPNLPMITKEKMTIAGITTITPDEWPYAYGPEAE</sequence>
<dbReference type="CDD" id="cd01536">
    <property type="entry name" value="PBP1_ABC_sugar_binding-like"/>
    <property type="match status" value="1"/>
</dbReference>
<name>A0A381SHM7_9ZZZZ</name>
<dbReference type="GO" id="GO:0030246">
    <property type="term" value="F:carbohydrate binding"/>
    <property type="evidence" value="ECO:0007669"/>
    <property type="project" value="UniProtKB-ARBA"/>
</dbReference>
<evidence type="ECO:0000256" key="1">
    <source>
        <dbReference type="ARBA" id="ARBA00004196"/>
    </source>
</evidence>
<dbReference type="EMBL" id="UINC01003040">
    <property type="protein sequence ID" value="SVA02788.1"/>
    <property type="molecule type" value="Genomic_DNA"/>
</dbReference>
<evidence type="ECO:0000256" key="2">
    <source>
        <dbReference type="ARBA" id="ARBA00007639"/>
    </source>
</evidence>
<reference evidence="5" key="1">
    <citation type="submission" date="2018-05" db="EMBL/GenBank/DDBJ databases">
        <authorList>
            <person name="Lanie J.A."/>
            <person name="Ng W.-L."/>
            <person name="Kazmierczak K.M."/>
            <person name="Andrzejewski T.M."/>
            <person name="Davidsen T.M."/>
            <person name="Wayne K.J."/>
            <person name="Tettelin H."/>
            <person name="Glass J.I."/>
            <person name="Rusch D."/>
            <person name="Podicherti R."/>
            <person name="Tsui H.-C.T."/>
            <person name="Winkler M.E."/>
        </authorList>
    </citation>
    <scope>NUCLEOTIDE SEQUENCE</scope>
</reference>
<dbReference type="InterPro" id="IPR028082">
    <property type="entry name" value="Peripla_BP_I"/>
</dbReference>
<comment type="subcellular location">
    <subcellularLocation>
        <location evidence="1">Cell envelope</location>
    </subcellularLocation>
</comment>
<dbReference type="InterPro" id="IPR025997">
    <property type="entry name" value="SBP_2_dom"/>
</dbReference>
<dbReference type="GO" id="GO:0030313">
    <property type="term" value="C:cell envelope"/>
    <property type="evidence" value="ECO:0007669"/>
    <property type="project" value="UniProtKB-SubCell"/>
</dbReference>
<dbReference type="SUPFAM" id="SSF53822">
    <property type="entry name" value="Periplasmic binding protein-like I"/>
    <property type="match status" value="1"/>
</dbReference>
<evidence type="ECO:0000313" key="5">
    <source>
        <dbReference type="EMBL" id="SVA02788.1"/>
    </source>
</evidence>
<accession>A0A381SHM7</accession>
<dbReference type="PANTHER" id="PTHR46847:SF1">
    <property type="entry name" value="D-ALLOSE-BINDING PERIPLASMIC PROTEIN-RELATED"/>
    <property type="match status" value="1"/>
</dbReference>
<feature type="non-terminal residue" evidence="5">
    <location>
        <position position="1"/>
    </location>
</feature>
<dbReference type="PANTHER" id="PTHR46847">
    <property type="entry name" value="D-ALLOSE-BINDING PERIPLASMIC PROTEIN-RELATED"/>
    <property type="match status" value="1"/>
</dbReference>
<evidence type="ECO:0000256" key="3">
    <source>
        <dbReference type="ARBA" id="ARBA00022729"/>
    </source>
</evidence>
<dbReference type="AlphaFoldDB" id="A0A381SHM7"/>
<comment type="similarity">
    <text evidence="2">Belongs to the bacterial solute-binding protein 2 family.</text>
</comment>
<gene>
    <name evidence="5" type="ORF">METZ01_LOCUS55642</name>
</gene>
<feature type="domain" description="Periplasmic binding protein" evidence="4">
    <location>
        <begin position="32"/>
        <end position="290"/>
    </location>
</feature>
<keyword evidence="3" id="KW-0732">Signal</keyword>
<proteinExistence type="inferred from homology"/>
<protein>
    <recommendedName>
        <fullName evidence="4">Periplasmic binding protein domain-containing protein</fullName>
    </recommendedName>
</protein>
<organism evidence="5">
    <name type="scientific">marine metagenome</name>
    <dbReference type="NCBI Taxonomy" id="408172"/>
    <lineage>
        <taxon>unclassified sequences</taxon>
        <taxon>metagenomes</taxon>
        <taxon>ecological metagenomes</taxon>
    </lineage>
</organism>